<keyword evidence="5" id="KW-0496">Mitochondrion</keyword>
<dbReference type="AlphaFoldDB" id="A0A2U1LCK8"/>
<evidence type="ECO:0000256" key="5">
    <source>
        <dbReference type="ARBA" id="ARBA00023128"/>
    </source>
</evidence>
<dbReference type="EMBL" id="PKPP01010130">
    <property type="protein sequence ID" value="PWA46740.1"/>
    <property type="molecule type" value="Genomic_DNA"/>
</dbReference>
<feature type="compositionally biased region" description="Low complexity" evidence="7">
    <location>
        <begin position="1"/>
        <end position="16"/>
    </location>
</feature>
<keyword evidence="4" id="KW-1133">Transmembrane helix</keyword>
<dbReference type="GO" id="GO:0043022">
    <property type="term" value="F:ribosome binding"/>
    <property type="evidence" value="ECO:0007669"/>
    <property type="project" value="InterPro"/>
</dbReference>
<keyword evidence="2" id="KW-0812">Transmembrane</keyword>
<dbReference type="OrthoDB" id="1735089at2759"/>
<feature type="domain" description="Letm1 RBD" evidence="8">
    <location>
        <begin position="51"/>
        <end position="135"/>
    </location>
</feature>
<evidence type="ECO:0000256" key="2">
    <source>
        <dbReference type="ARBA" id="ARBA00022692"/>
    </source>
</evidence>
<dbReference type="PANTHER" id="PTHR14009">
    <property type="entry name" value="LEUCINE ZIPPER-EF-HAND CONTAINING TRANSMEMBRANE PROTEIN"/>
    <property type="match status" value="1"/>
</dbReference>
<dbReference type="InterPro" id="IPR044202">
    <property type="entry name" value="LETM1/MDM38-like"/>
</dbReference>
<keyword evidence="3" id="KW-0999">Mitochondrion inner membrane</keyword>
<evidence type="ECO:0000256" key="3">
    <source>
        <dbReference type="ARBA" id="ARBA00022792"/>
    </source>
</evidence>
<proteinExistence type="predicted"/>
<dbReference type="GO" id="GO:0030003">
    <property type="term" value="P:intracellular monoatomic cation homeostasis"/>
    <property type="evidence" value="ECO:0007669"/>
    <property type="project" value="TreeGrafter"/>
</dbReference>
<sequence length="191" mass="21671">MPLTRSTTGTGTGTSSARSESHVEEEQVHWRKRIEQRLFQNYIVGSLSKLKLLPKLFQDRESSSLVCDDDHEQDQEHSLPVIQEVQSRSGELKKTAEDHDDFLGKVRTGGSVVNDEILGFAKLFNDELTLDNISRIKNDDKMIQSKGGVDALSEDELRETCRERGMLGLRSVEEMRQQVFNITYAILFGNI</sequence>
<accession>A0A2U1LCK8</accession>
<evidence type="ECO:0000256" key="1">
    <source>
        <dbReference type="ARBA" id="ARBA00004434"/>
    </source>
</evidence>
<comment type="subcellular location">
    <subcellularLocation>
        <location evidence="1">Mitochondrion inner membrane</location>
        <topology evidence="1">Single-pass membrane protein</topology>
    </subcellularLocation>
</comment>
<evidence type="ECO:0000256" key="4">
    <source>
        <dbReference type="ARBA" id="ARBA00022989"/>
    </source>
</evidence>
<keyword evidence="10" id="KW-1185">Reference proteome</keyword>
<evidence type="ECO:0000256" key="6">
    <source>
        <dbReference type="ARBA" id="ARBA00023136"/>
    </source>
</evidence>
<dbReference type="PANTHER" id="PTHR14009:SF31">
    <property type="entry name" value="MITOCHONDRIAL PROTON_CALCIUM EXCHANGER PROTEIN"/>
    <property type="match status" value="1"/>
</dbReference>
<protein>
    <recommendedName>
        <fullName evidence="8">Letm1 RBD domain-containing protein</fullName>
    </recommendedName>
</protein>
<evidence type="ECO:0000313" key="9">
    <source>
        <dbReference type="EMBL" id="PWA46740.1"/>
    </source>
</evidence>
<evidence type="ECO:0000259" key="8">
    <source>
        <dbReference type="Pfam" id="PF07766"/>
    </source>
</evidence>
<keyword evidence="6" id="KW-0472">Membrane</keyword>
<reference evidence="9 10" key="1">
    <citation type="journal article" date="2018" name="Mol. Plant">
        <title>The genome of Artemisia annua provides insight into the evolution of Asteraceae family and artemisinin biosynthesis.</title>
        <authorList>
            <person name="Shen Q."/>
            <person name="Zhang L."/>
            <person name="Liao Z."/>
            <person name="Wang S."/>
            <person name="Yan T."/>
            <person name="Shi P."/>
            <person name="Liu M."/>
            <person name="Fu X."/>
            <person name="Pan Q."/>
            <person name="Wang Y."/>
            <person name="Lv Z."/>
            <person name="Lu X."/>
            <person name="Zhang F."/>
            <person name="Jiang W."/>
            <person name="Ma Y."/>
            <person name="Chen M."/>
            <person name="Hao X."/>
            <person name="Li L."/>
            <person name="Tang Y."/>
            <person name="Lv G."/>
            <person name="Zhou Y."/>
            <person name="Sun X."/>
            <person name="Brodelius P.E."/>
            <person name="Rose J.K.C."/>
            <person name="Tang K."/>
        </authorList>
    </citation>
    <scope>NUCLEOTIDE SEQUENCE [LARGE SCALE GENOMIC DNA]</scope>
    <source>
        <strain evidence="10">cv. Huhao1</strain>
        <tissue evidence="9">Leaf</tissue>
    </source>
</reference>
<name>A0A2U1LCK8_ARTAN</name>
<evidence type="ECO:0000256" key="7">
    <source>
        <dbReference type="SAM" id="MobiDB-lite"/>
    </source>
</evidence>
<dbReference type="STRING" id="35608.A0A2U1LCK8"/>
<gene>
    <name evidence="9" type="ORF">CTI12_AA504010</name>
</gene>
<organism evidence="9 10">
    <name type="scientific">Artemisia annua</name>
    <name type="common">Sweet wormwood</name>
    <dbReference type="NCBI Taxonomy" id="35608"/>
    <lineage>
        <taxon>Eukaryota</taxon>
        <taxon>Viridiplantae</taxon>
        <taxon>Streptophyta</taxon>
        <taxon>Embryophyta</taxon>
        <taxon>Tracheophyta</taxon>
        <taxon>Spermatophyta</taxon>
        <taxon>Magnoliopsida</taxon>
        <taxon>eudicotyledons</taxon>
        <taxon>Gunneridae</taxon>
        <taxon>Pentapetalae</taxon>
        <taxon>asterids</taxon>
        <taxon>campanulids</taxon>
        <taxon>Asterales</taxon>
        <taxon>Asteraceae</taxon>
        <taxon>Asteroideae</taxon>
        <taxon>Anthemideae</taxon>
        <taxon>Artemisiinae</taxon>
        <taxon>Artemisia</taxon>
    </lineage>
</organism>
<dbReference type="Pfam" id="PF07766">
    <property type="entry name" value="LETM1_RBD"/>
    <property type="match status" value="1"/>
</dbReference>
<dbReference type="GO" id="GO:0005743">
    <property type="term" value="C:mitochondrial inner membrane"/>
    <property type="evidence" value="ECO:0007669"/>
    <property type="project" value="UniProtKB-SubCell"/>
</dbReference>
<evidence type="ECO:0000313" key="10">
    <source>
        <dbReference type="Proteomes" id="UP000245207"/>
    </source>
</evidence>
<comment type="caution">
    <text evidence="9">The sequence shown here is derived from an EMBL/GenBank/DDBJ whole genome shotgun (WGS) entry which is preliminary data.</text>
</comment>
<dbReference type="InterPro" id="IPR033122">
    <property type="entry name" value="LETM1-like_RBD"/>
</dbReference>
<dbReference type="Proteomes" id="UP000245207">
    <property type="component" value="Unassembled WGS sequence"/>
</dbReference>
<feature type="region of interest" description="Disordered" evidence="7">
    <location>
        <begin position="1"/>
        <end position="25"/>
    </location>
</feature>